<dbReference type="SUPFAM" id="SSF52540">
    <property type="entry name" value="P-loop containing nucleoside triphosphate hydrolases"/>
    <property type="match status" value="1"/>
</dbReference>
<organism evidence="2 3">
    <name type="scientific">Amycolatopsis acidicola</name>
    <dbReference type="NCBI Taxonomy" id="2596893"/>
    <lineage>
        <taxon>Bacteria</taxon>
        <taxon>Bacillati</taxon>
        <taxon>Actinomycetota</taxon>
        <taxon>Actinomycetes</taxon>
        <taxon>Pseudonocardiales</taxon>
        <taxon>Pseudonocardiaceae</taxon>
        <taxon>Amycolatopsis</taxon>
    </lineage>
</organism>
<dbReference type="Pfam" id="PF13401">
    <property type="entry name" value="AAA_22"/>
    <property type="match status" value="1"/>
</dbReference>
<sequence length="804" mass="87975">MEFADRQALVAAELNVFVGRESLLADGARLIQAARLVTLYGVGGVGKTRIATRLAADVGRAFESGVCLVDLTAVTEADALAGQLTAALGILDNSREPGEARLIQHLRDKEILLVLDNCEHLLRPVQELLRVLLLTSEKLRVLVTSRVKLRIEGERPLEVPPLTTDEAMALLSDRGRAVNGEWERALSETGALPPQDAHAACTVCELLEGIPLSIELAAGRLDATTIQEIVEHITRQGRPAAAWSSNGARASSGGHSRLAAGDRLSLLVDGPEFEQRHHHSLQATMDWSFGLLPQDERRLWALSWVFVRGFDLSAAEAVCTRFGLEQSKILRLLANLVRHSVLTTETHHGRTRYRMLESLREYGVQHLSDDDLSELEQAHADYFAGLLQRAADTWYGPDETVWMACLDSESPNFRAAMDFLLGDPGQAPRALELAINAVRSRFQIFNGKINEARRWLNYALDEQPEAHTELEVAGLSLLAYLSLIQGDIDDARPALRRAESVARALGIAEESGSLILAQAAERWLANSARSVARSAVAMFGRAEELFLAAGCRGDANMALMFQSMAAGFVGDRTAALGPCARLLAEAEARGARWAVSWALWDSALVELVHGDAVDAARLVQRSLRMQREMGDTWGPAWGLWLAAVIAAVLDNHDLAAQLFGGADERQRITKVTVYQLLPYLQLEQRYKLAGERELGAVEYDVKVSVGRALRYDQVFDLALGPLAPDREQARKFVPPGGLTPREFDVAAHVAKGMTSRQIAAELGISYRTVETHLQNIMPKLGFSNRIEVAAWHAGLPSAGQDSES</sequence>
<keyword evidence="3" id="KW-1185">Reference proteome</keyword>
<accession>A0A5N0VC77</accession>
<reference evidence="2" key="1">
    <citation type="submission" date="2019-09" db="EMBL/GenBank/DDBJ databases">
        <authorList>
            <person name="Teo W.F.A."/>
            <person name="Duangmal K."/>
        </authorList>
    </citation>
    <scope>NUCLEOTIDE SEQUENCE [LARGE SCALE GENOMIC DNA]</scope>
    <source>
        <strain evidence="2">K81G1</strain>
    </source>
</reference>
<dbReference type="InterPro" id="IPR036388">
    <property type="entry name" value="WH-like_DNA-bd_sf"/>
</dbReference>
<dbReference type="InterPro" id="IPR003593">
    <property type="entry name" value="AAA+_ATPase"/>
</dbReference>
<dbReference type="RefSeq" id="WP_144748987.1">
    <property type="nucleotide sequence ID" value="NZ_VMNW02000008.1"/>
</dbReference>
<dbReference type="GO" id="GO:0043531">
    <property type="term" value="F:ADP binding"/>
    <property type="evidence" value="ECO:0007669"/>
    <property type="project" value="InterPro"/>
</dbReference>
<dbReference type="GO" id="GO:0003677">
    <property type="term" value="F:DNA binding"/>
    <property type="evidence" value="ECO:0007669"/>
    <property type="project" value="InterPro"/>
</dbReference>
<dbReference type="GO" id="GO:0006355">
    <property type="term" value="P:regulation of DNA-templated transcription"/>
    <property type="evidence" value="ECO:0007669"/>
    <property type="project" value="InterPro"/>
</dbReference>
<protein>
    <submittedName>
        <fullName evidence="2">AAA family ATPase</fullName>
    </submittedName>
</protein>
<gene>
    <name evidence="2" type="ORF">FPZ12_008080</name>
</gene>
<dbReference type="PANTHER" id="PTHR47691:SF3">
    <property type="entry name" value="HTH-TYPE TRANSCRIPTIONAL REGULATOR RV0890C-RELATED"/>
    <property type="match status" value="1"/>
</dbReference>
<proteinExistence type="predicted"/>
<dbReference type="SUPFAM" id="SSF46894">
    <property type="entry name" value="C-terminal effector domain of the bipartite response regulators"/>
    <property type="match status" value="1"/>
</dbReference>
<dbReference type="PANTHER" id="PTHR47691">
    <property type="entry name" value="REGULATOR-RELATED"/>
    <property type="match status" value="1"/>
</dbReference>
<dbReference type="InterPro" id="IPR016032">
    <property type="entry name" value="Sig_transdc_resp-reg_C-effctor"/>
</dbReference>
<dbReference type="SMART" id="SM00421">
    <property type="entry name" value="HTH_LUXR"/>
    <property type="match status" value="1"/>
</dbReference>
<dbReference type="Gene3D" id="1.25.40.10">
    <property type="entry name" value="Tetratricopeptide repeat domain"/>
    <property type="match status" value="1"/>
</dbReference>
<dbReference type="AlphaFoldDB" id="A0A5N0VC77"/>
<dbReference type="Pfam" id="PF00196">
    <property type="entry name" value="GerE"/>
    <property type="match status" value="1"/>
</dbReference>
<evidence type="ECO:0000313" key="3">
    <source>
        <dbReference type="Proteomes" id="UP000319769"/>
    </source>
</evidence>
<dbReference type="PROSITE" id="PS00622">
    <property type="entry name" value="HTH_LUXR_1"/>
    <property type="match status" value="1"/>
</dbReference>
<dbReference type="InterPro" id="IPR027417">
    <property type="entry name" value="P-loop_NTPase"/>
</dbReference>
<dbReference type="EMBL" id="VMNW02000008">
    <property type="protein sequence ID" value="KAA9163979.1"/>
    <property type="molecule type" value="Genomic_DNA"/>
</dbReference>
<dbReference type="PRINTS" id="PR00038">
    <property type="entry name" value="HTHLUXR"/>
</dbReference>
<dbReference type="Gene3D" id="1.10.10.10">
    <property type="entry name" value="Winged helix-like DNA-binding domain superfamily/Winged helix DNA-binding domain"/>
    <property type="match status" value="1"/>
</dbReference>
<comment type="caution">
    <text evidence="2">The sequence shown here is derived from an EMBL/GenBank/DDBJ whole genome shotgun (WGS) entry which is preliminary data.</text>
</comment>
<dbReference type="Proteomes" id="UP000319769">
    <property type="component" value="Unassembled WGS sequence"/>
</dbReference>
<evidence type="ECO:0000259" key="1">
    <source>
        <dbReference type="PROSITE" id="PS50043"/>
    </source>
</evidence>
<dbReference type="CDD" id="cd06170">
    <property type="entry name" value="LuxR_C_like"/>
    <property type="match status" value="1"/>
</dbReference>
<feature type="domain" description="HTH luxR-type" evidence="1">
    <location>
        <begin position="731"/>
        <end position="796"/>
    </location>
</feature>
<dbReference type="InterPro" id="IPR011990">
    <property type="entry name" value="TPR-like_helical_dom_sf"/>
</dbReference>
<dbReference type="SMART" id="SM00382">
    <property type="entry name" value="AAA"/>
    <property type="match status" value="1"/>
</dbReference>
<dbReference type="InterPro" id="IPR049945">
    <property type="entry name" value="AAA_22"/>
</dbReference>
<dbReference type="Gene3D" id="3.40.50.300">
    <property type="entry name" value="P-loop containing nucleotide triphosphate hydrolases"/>
    <property type="match status" value="1"/>
</dbReference>
<dbReference type="PROSITE" id="PS50043">
    <property type="entry name" value="HTH_LUXR_2"/>
    <property type="match status" value="1"/>
</dbReference>
<dbReference type="PRINTS" id="PR00364">
    <property type="entry name" value="DISEASERSIST"/>
</dbReference>
<name>A0A5N0VC77_9PSEU</name>
<dbReference type="OrthoDB" id="3665050at2"/>
<dbReference type="InterPro" id="IPR000792">
    <property type="entry name" value="Tscrpt_reg_LuxR_C"/>
</dbReference>
<evidence type="ECO:0000313" key="2">
    <source>
        <dbReference type="EMBL" id="KAA9163979.1"/>
    </source>
</evidence>